<feature type="compositionally biased region" description="Basic and acidic residues" evidence="1">
    <location>
        <begin position="27"/>
        <end position="37"/>
    </location>
</feature>
<feature type="non-terminal residue" evidence="2">
    <location>
        <position position="1"/>
    </location>
</feature>
<feature type="region of interest" description="Disordered" evidence="1">
    <location>
        <begin position="27"/>
        <end position="108"/>
    </location>
</feature>
<name>A0A1B6HWJ1_9HEMI</name>
<feature type="compositionally biased region" description="Polar residues" evidence="1">
    <location>
        <begin position="61"/>
        <end position="78"/>
    </location>
</feature>
<proteinExistence type="predicted"/>
<sequence>SRLPKASLDKNVGDMTNLIGESFLHELEKRRQDETQPKGKKRRKRLNVPAGRSIGALDVLSPTQNETEENVTLCTENPTKVKARKQKKRKTHQPEDESDVSDTFTLQD</sequence>
<dbReference type="AlphaFoldDB" id="A0A1B6HWJ1"/>
<evidence type="ECO:0000256" key="1">
    <source>
        <dbReference type="SAM" id="MobiDB-lite"/>
    </source>
</evidence>
<organism evidence="2">
    <name type="scientific">Homalodisca liturata</name>
    <dbReference type="NCBI Taxonomy" id="320908"/>
    <lineage>
        <taxon>Eukaryota</taxon>
        <taxon>Metazoa</taxon>
        <taxon>Ecdysozoa</taxon>
        <taxon>Arthropoda</taxon>
        <taxon>Hexapoda</taxon>
        <taxon>Insecta</taxon>
        <taxon>Pterygota</taxon>
        <taxon>Neoptera</taxon>
        <taxon>Paraneoptera</taxon>
        <taxon>Hemiptera</taxon>
        <taxon>Auchenorrhyncha</taxon>
        <taxon>Membracoidea</taxon>
        <taxon>Cicadellidae</taxon>
        <taxon>Cicadellinae</taxon>
        <taxon>Proconiini</taxon>
        <taxon>Homalodisca</taxon>
    </lineage>
</organism>
<accession>A0A1B6HWJ1</accession>
<feature type="non-terminal residue" evidence="2">
    <location>
        <position position="108"/>
    </location>
</feature>
<protein>
    <submittedName>
        <fullName evidence="2">Uncharacterized protein</fullName>
    </submittedName>
</protein>
<dbReference type="EMBL" id="GECU01028673">
    <property type="protein sequence ID" value="JAS79033.1"/>
    <property type="molecule type" value="Transcribed_RNA"/>
</dbReference>
<gene>
    <name evidence="2" type="ORF">g.59020</name>
</gene>
<reference evidence="2" key="1">
    <citation type="submission" date="2015-11" db="EMBL/GenBank/DDBJ databases">
        <title>De novo transcriptome assembly of four potential Pierce s Disease insect vectors from Arizona vineyards.</title>
        <authorList>
            <person name="Tassone E.E."/>
        </authorList>
    </citation>
    <scope>NUCLEOTIDE SEQUENCE</scope>
</reference>
<feature type="compositionally biased region" description="Basic residues" evidence="1">
    <location>
        <begin position="81"/>
        <end position="91"/>
    </location>
</feature>
<evidence type="ECO:0000313" key="2">
    <source>
        <dbReference type="EMBL" id="JAS79033.1"/>
    </source>
</evidence>